<comment type="caution">
    <text evidence="3">The sequence shown here is derived from an EMBL/GenBank/DDBJ whole genome shotgun (WGS) entry which is preliminary data.</text>
</comment>
<organism evidence="3">
    <name type="scientific">Sesamum radiatum</name>
    <name type="common">Black benniseed</name>
    <dbReference type="NCBI Taxonomy" id="300843"/>
    <lineage>
        <taxon>Eukaryota</taxon>
        <taxon>Viridiplantae</taxon>
        <taxon>Streptophyta</taxon>
        <taxon>Embryophyta</taxon>
        <taxon>Tracheophyta</taxon>
        <taxon>Spermatophyta</taxon>
        <taxon>Magnoliopsida</taxon>
        <taxon>eudicotyledons</taxon>
        <taxon>Gunneridae</taxon>
        <taxon>Pentapetalae</taxon>
        <taxon>asterids</taxon>
        <taxon>lamiids</taxon>
        <taxon>Lamiales</taxon>
        <taxon>Pedaliaceae</taxon>
        <taxon>Sesamum</taxon>
    </lineage>
</organism>
<feature type="domain" description="DUF7915" evidence="2">
    <location>
        <begin position="171"/>
        <end position="314"/>
    </location>
</feature>
<dbReference type="InterPro" id="IPR057235">
    <property type="entry name" value="DUF7913"/>
</dbReference>
<evidence type="ECO:0000259" key="2">
    <source>
        <dbReference type="Pfam" id="PF25502"/>
    </source>
</evidence>
<dbReference type="SUPFAM" id="SSF54768">
    <property type="entry name" value="dsRNA-binding domain-like"/>
    <property type="match status" value="1"/>
</dbReference>
<evidence type="ECO:0008006" key="4">
    <source>
        <dbReference type="Google" id="ProtNLM"/>
    </source>
</evidence>
<reference evidence="3" key="1">
    <citation type="submission" date="2020-06" db="EMBL/GenBank/DDBJ databases">
        <authorList>
            <person name="Li T."/>
            <person name="Hu X."/>
            <person name="Zhang T."/>
            <person name="Song X."/>
            <person name="Zhang H."/>
            <person name="Dai N."/>
            <person name="Sheng W."/>
            <person name="Hou X."/>
            <person name="Wei L."/>
        </authorList>
    </citation>
    <scope>NUCLEOTIDE SEQUENCE</scope>
    <source>
        <strain evidence="3">G02</strain>
        <tissue evidence="3">Leaf</tissue>
    </source>
</reference>
<dbReference type="AlphaFoldDB" id="A0AAW2KRT9"/>
<evidence type="ECO:0000259" key="1">
    <source>
        <dbReference type="Pfam" id="PF25500"/>
    </source>
</evidence>
<reference evidence="3" key="2">
    <citation type="journal article" date="2024" name="Plant">
        <title>Genomic evolution and insights into agronomic trait innovations of Sesamum species.</title>
        <authorList>
            <person name="Miao H."/>
            <person name="Wang L."/>
            <person name="Qu L."/>
            <person name="Liu H."/>
            <person name="Sun Y."/>
            <person name="Le M."/>
            <person name="Wang Q."/>
            <person name="Wei S."/>
            <person name="Zheng Y."/>
            <person name="Lin W."/>
            <person name="Duan Y."/>
            <person name="Cao H."/>
            <person name="Xiong S."/>
            <person name="Wang X."/>
            <person name="Wei L."/>
            <person name="Li C."/>
            <person name="Ma Q."/>
            <person name="Ju M."/>
            <person name="Zhao R."/>
            <person name="Li G."/>
            <person name="Mu C."/>
            <person name="Tian Q."/>
            <person name="Mei H."/>
            <person name="Zhang T."/>
            <person name="Gao T."/>
            <person name="Zhang H."/>
        </authorList>
    </citation>
    <scope>NUCLEOTIDE SEQUENCE</scope>
    <source>
        <strain evidence="3">G02</strain>
    </source>
</reference>
<protein>
    <recommendedName>
        <fullName evidence="4">DRBM domain-containing protein</fullName>
    </recommendedName>
</protein>
<feature type="domain" description="DUF7913" evidence="1">
    <location>
        <begin position="18"/>
        <end position="136"/>
    </location>
</feature>
<dbReference type="PANTHER" id="PTHR33913:SF1">
    <property type="entry name" value="DRBM DOMAIN-CONTAINING PROTEIN"/>
    <property type="match status" value="1"/>
</dbReference>
<dbReference type="InterPro" id="IPR057237">
    <property type="entry name" value="DUF7915"/>
</dbReference>
<name>A0AAW2KRT9_SESRA</name>
<sequence>MASAADIAGKKVGPTWVVGSTEDVLQALMQTLVYPLLPIKVSNVPPSLDAQTSVAKQMHAVVLLYNYHHRKQKPELKFLKFSYFCKLALILRPPLISFMNLMRESESMDMNGAEDHRLSVTEKAIKDACDIASALDASRDAPEIEGWPISKVAVLLLDSKQNCLLQFGAVTKGVWSLIEKERNDCSINPEMSADGMGGKKRKRNSQNASADTELLELAFDAVKEITGIYSSELEVLETHLTYSSSKEKSAACFYMMQCRRSFSINEQVPIKFLVESLHGPLAEKLAYGFWKTTPVVEYCHIIPYAEFISSWLSRKYVSLPSLNGCNTQSTMMNSNKELTQSRTSVFPITNYSGNDLDHTEDKSSGSKVNSSYKIGCENCDSNNKICKHSLGCKGAGPVNIIQSTVKDQDVTDKFSKRCNILDSAKTGPSRILEIFDNESKQHNKSSLSGTSRGLSQRMAEDDNAMELFNKRCVVLDSSIKEACRINFELSDTDTDAQKKGLRSRPSRWLSGEAVIDDKIKRNPTKNTTLQILRGPHMTNMSESKARLKNEYRSKKLNSEIRVYHHRRKNNSSTQNEVHVREDWRNLKVDMVDRLRLNDTQCGDQKVSGGKGDVTILCNQVAATGNQLVQFEAKIAQNLELKSSEVSEDLQNALALLCRRRQELYSGICNMEDTLALYEDNIARIRDGGEVGLARQCIKSIIKGNHPLLVEHGSQVQDKGHSGGEDNLKSQCEKQTRLSGIYLPGKSACQDLEYICLKNNWRLPRYFIEPSDGKFLSHVIVEGKGFELPSKGGCKLKPDEARESAAAEMIAKIRNSCAQSSWIN</sequence>
<dbReference type="PANTHER" id="PTHR33913">
    <property type="entry name" value="ALEURONE LAYER MORPHOGENESIS PROTEIN"/>
    <property type="match status" value="1"/>
</dbReference>
<dbReference type="Pfam" id="PF25500">
    <property type="entry name" value="DUF7913"/>
    <property type="match status" value="1"/>
</dbReference>
<evidence type="ECO:0000313" key="3">
    <source>
        <dbReference type="EMBL" id="KAL0309312.1"/>
    </source>
</evidence>
<gene>
    <name evidence="3" type="ORF">Sradi_5873500</name>
</gene>
<dbReference type="Pfam" id="PF25502">
    <property type="entry name" value="DUF7915"/>
    <property type="match status" value="1"/>
</dbReference>
<proteinExistence type="predicted"/>
<accession>A0AAW2KRT9</accession>
<dbReference type="EMBL" id="JACGWJ010000027">
    <property type="protein sequence ID" value="KAL0309312.1"/>
    <property type="molecule type" value="Genomic_DNA"/>
</dbReference>